<dbReference type="AlphaFoldDB" id="A0A5N5M9J8"/>
<reference evidence="3" key="1">
    <citation type="journal article" date="2019" name="Gigascience">
        <title>De novo genome assembly of the endangered Acer yangbiense, a plant species with extremely small populations endemic to Yunnan Province, China.</title>
        <authorList>
            <person name="Yang J."/>
            <person name="Wariss H.M."/>
            <person name="Tao L."/>
            <person name="Zhang R."/>
            <person name="Yun Q."/>
            <person name="Hollingsworth P."/>
            <person name="Dao Z."/>
            <person name="Luo G."/>
            <person name="Guo H."/>
            <person name="Ma Y."/>
            <person name="Sun W."/>
        </authorList>
    </citation>
    <scope>NUCLEOTIDE SEQUENCE [LARGE SCALE GENOMIC DNA]</scope>
    <source>
        <strain evidence="3">cv. br00</strain>
    </source>
</reference>
<keyword evidence="1" id="KW-0472">Membrane</keyword>
<feature type="transmembrane region" description="Helical" evidence="1">
    <location>
        <begin position="125"/>
        <end position="152"/>
    </location>
</feature>
<dbReference type="Proteomes" id="UP000326939">
    <property type="component" value="Chromosome 6"/>
</dbReference>
<accession>A0A5N5M9J8</accession>
<protein>
    <submittedName>
        <fullName evidence="2">Uncharacterized protein</fullName>
    </submittedName>
</protein>
<sequence length="206" mass="22700">MALVLSINPLHSSTRPESNCTLFYNRTLKQDGKQRWATLQQNLRCNGRFTCLFSSSGREEQAKKALESALGGKKDEFEKWNKEIKKREEAGGGGDTGGGGWFGWGGRFGWSNGDNFWPEAQQTSLAVLGIIAMYLVVAKGDLILAVIFNPLLYALRGTRNGLTLISSKIWRNASVDSPSDFSNALKNGVYAEVSAKESVKRKWGSD</sequence>
<dbReference type="EMBL" id="VDCV01000006">
    <property type="protein sequence ID" value="KAB5551522.1"/>
    <property type="molecule type" value="Genomic_DNA"/>
</dbReference>
<dbReference type="PANTHER" id="PTHR36393:SF1">
    <property type="entry name" value="SULFATE ADENYLYLTRANSFERASE SUBUNIT"/>
    <property type="match status" value="1"/>
</dbReference>
<gene>
    <name evidence="2" type="ORF">DKX38_008833</name>
</gene>
<evidence type="ECO:0000313" key="2">
    <source>
        <dbReference type="EMBL" id="KAB5551522.1"/>
    </source>
</evidence>
<evidence type="ECO:0000313" key="3">
    <source>
        <dbReference type="Proteomes" id="UP000326939"/>
    </source>
</evidence>
<name>A0A5N5M9J8_9ROSI</name>
<evidence type="ECO:0000256" key="1">
    <source>
        <dbReference type="SAM" id="Phobius"/>
    </source>
</evidence>
<organism evidence="2 3">
    <name type="scientific">Salix brachista</name>
    <dbReference type="NCBI Taxonomy" id="2182728"/>
    <lineage>
        <taxon>Eukaryota</taxon>
        <taxon>Viridiplantae</taxon>
        <taxon>Streptophyta</taxon>
        <taxon>Embryophyta</taxon>
        <taxon>Tracheophyta</taxon>
        <taxon>Spermatophyta</taxon>
        <taxon>Magnoliopsida</taxon>
        <taxon>eudicotyledons</taxon>
        <taxon>Gunneridae</taxon>
        <taxon>Pentapetalae</taxon>
        <taxon>rosids</taxon>
        <taxon>fabids</taxon>
        <taxon>Malpighiales</taxon>
        <taxon>Salicaceae</taxon>
        <taxon>Saliceae</taxon>
        <taxon>Salix</taxon>
    </lineage>
</organism>
<keyword evidence="1" id="KW-1133">Transmembrane helix</keyword>
<proteinExistence type="predicted"/>
<dbReference type="PANTHER" id="PTHR36393">
    <property type="entry name" value="SULFATE ADENYLYLTRANSFERASE SUBUNIT"/>
    <property type="match status" value="1"/>
</dbReference>
<keyword evidence="3" id="KW-1185">Reference proteome</keyword>
<comment type="caution">
    <text evidence="2">The sequence shown here is derived from an EMBL/GenBank/DDBJ whole genome shotgun (WGS) entry which is preliminary data.</text>
</comment>
<keyword evidence="1" id="KW-0812">Transmembrane</keyword>